<gene>
    <name evidence="2" type="ORF">RDB_LOCUS165680</name>
</gene>
<evidence type="ECO:0000256" key="1">
    <source>
        <dbReference type="SAM" id="Phobius"/>
    </source>
</evidence>
<keyword evidence="1" id="KW-0812">Transmembrane</keyword>
<comment type="caution">
    <text evidence="2">The sequence shown here is derived from an EMBL/GenBank/DDBJ whole genome shotgun (WGS) entry which is preliminary data.</text>
</comment>
<organism evidence="2 3">
    <name type="scientific">Rhizoctonia solani</name>
    <dbReference type="NCBI Taxonomy" id="456999"/>
    <lineage>
        <taxon>Eukaryota</taxon>
        <taxon>Fungi</taxon>
        <taxon>Dikarya</taxon>
        <taxon>Basidiomycota</taxon>
        <taxon>Agaricomycotina</taxon>
        <taxon>Agaricomycetes</taxon>
        <taxon>Cantharellales</taxon>
        <taxon>Ceratobasidiaceae</taxon>
        <taxon>Rhizoctonia</taxon>
    </lineage>
</organism>
<proteinExistence type="predicted"/>
<protein>
    <submittedName>
        <fullName evidence="2">Uncharacterized protein</fullName>
    </submittedName>
</protein>
<sequence length="282" mass="32199">MCYNGPAGYRHLYIVRDYPLTLNLTLKRSNEVAGHTDTQPPDDNLAYAPADCLNTSSPDQLQLISYDYLKAMRSWLLKDHHSAPLVRLHNRYPNVKLIVFIEVCQCDNILQLPYVLKYEGNKARWKRTEFYRSFKRTSSDIVHFAATSPGERAMYFPSIGAVFTKAFYNISPTEALSLKVIAERLRKNVHKIIPAHQSQGSSQQTPKVYCSRKINDPHFFAALGFCPLNPGVNIDSIPPTSSQPHDTWREVVDSFFLLFHLLFELLVEMGLCNVMLWIMGGT</sequence>
<keyword evidence="1" id="KW-1133">Transmembrane helix</keyword>
<name>A0A8H3DKF3_9AGAM</name>
<feature type="transmembrane region" description="Helical" evidence="1">
    <location>
        <begin position="255"/>
        <end position="278"/>
    </location>
</feature>
<keyword evidence="1" id="KW-0472">Membrane</keyword>
<accession>A0A8H3DKF3</accession>
<dbReference type="Proteomes" id="UP000663853">
    <property type="component" value="Unassembled WGS sequence"/>
</dbReference>
<dbReference type="AlphaFoldDB" id="A0A8H3DKF3"/>
<evidence type="ECO:0000313" key="2">
    <source>
        <dbReference type="EMBL" id="CAE6529560.1"/>
    </source>
</evidence>
<dbReference type="EMBL" id="CAJMXA010003970">
    <property type="protein sequence ID" value="CAE6529560.1"/>
    <property type="molecule type" value="Genomic_DNA"/>
</dbReference>
<evidence type="ECO:0000313" key="3">
    <source>
        <dbReference type="Proteomes" id="UP000663853"/>
    </source>
</evidence>
<reference evidence="2" key="1">
    <citation type="submission" date="2021-01" db="EMBL/GenBank/DDBJ databases">
        <authorList>
            <person name="Kaushik A."/>
        </authorList>
    </citation>
    <scope>NUCLEOTIDE SEQUENCE</scope>
    <source>
        <strain evidence="2">AG6-10EEA</strain>
    </source>
</reference>